<sequence length="693" mass="74500">MLHPIHRAIILLTAARAMRCPHTQLRLRLGAAEIRDTAAALVSGLEAAATDIESGNAQDALAAWTRATDAVAVGSAEVCLPALVATDAAARDAGAAAKRSIIDAFGTCYGRKALYDAIKASETTDPLLARARDKHVARFEANGLALADAAAREQVAKLKLELGAECAAMEQEINGDSSTVALTRDELEGVPAALVDALPVGDGDKLLVSLKAPTLTPVLQHARDPAARRKAYIAGTSRCPENARRLNRVVALRAQIAGLLGFASHAEGTLKGNMASSPDEVNAFLDRVVTRLKPKRDEDYASLLALKRSETPGADALDPWDTAYFGRQIRESKGIDEEALKPHFPASEVVPATIKALGEDLFGFTVRGPLDDAQLWHDDCELYEVAKDDIIVGHVALDLKSRDGKFGHQMVVPLRPALVNGAPNCCAVLGNMGDANGRLRFREVETLLHELGHVFHALAGAPKPSILGWAWPMVPWPGGVEMDMLEVPSMLTQQFVYAAAASETLSASTRPPRHRRVTGRPRRYAPAVLAKIARPHAETGASLPSKTIEALAENRHLLAGLGNARYIAMCRYDMAMHSLASAADVDACGLWQEIYRETAGFTEAPGTHFASTWYHMCIGYDAGYYSYLWSEVNAVDAYKQFGDELDAAAGRRFRECVLEPGAAAGGAAMMEAFLGRPFREDAYFERLGVPVSS</sequence>
<evidence type="ECO:0000256" key="4">
    <source>
        <dbReference type="ARBA" id="ARBA00022801"/>
    </source>
</evidence>
<evidence type="ECO:0000256" key="7">
    <source>
        <dbReference type="RuleBase" id="RU003435"/>
    </source>
</evidence>
<organism evidence="9 10">
    <name type="scientific">Pelagomonas calceolata</name>
    <dbReference type="NCBI Taxonomy" id="35677"/>
    <lineage>
        <taxon>Eukaryota</taxon>
        <taxon>Sar</taxon>
        <taxon>Stramenopiles</taxon>
        <taxon>Ochrophyta</taxon>
        <taxon>Pelagophyceae</taxon>
        <taxon>Pelagomonadales</taxon>
        <taxon>Pelagomonadaceae</taxon>
        <taxon>Pelagomonas</taxon>
    </lineage>
</organism>
<dbReference type="InterPro" id="IPR045090">
    <property type="entry name" value="Pept_M3A_M3B"/>
</dbReference>
<dbReference type="Proteomes" id="UP000789595">
    <property type="component" value="Unassembled WGS sequence"/>
</dbReference>
<keyword evidence="6 7" id="KW-0482">Metalloprotease</keyword>
<keyword evidence="10" id="KW-1185">Reference proteome</keyword>
<evidence type="ECO:0000256" key="2">
    <source>
        <dbReference type="ARBA" id="ARBA00022670"/>
    </source>
</evidence>
<keyword evidence="4 7" id="KW-0378">Hydrolase</keyword>
<evidence type="ECO:0000313" key="9">
    <source>
        <dbReference type="EMBL" id="CAH0368380.1"/>
    </source>
</evidence>
<keyword evidence="3 7" id="KW-0479">Metal-binding</keyword>
<feature type="domain" description="Peptidase M3A/M3B catalytic" evidence="8">
    <location>
        <begin position="526"/>
        <end position="687"/>
    </location>
</feature>
<dbReference type="EMBL" id="CAKKNE010000002">
    <property type="protein sequence ID" value="CAH0368380.1"/>
    <property type="molecule type" value="Genomic_DNA"/>
</dbReference>
<dbReference type="PANTHER" id="PTHR11804">
    <property type="entry name" value="PROTEASE M3 THIMET OLIGOPEPTIDASE-RELATED"/>
    <property type="match status" value="1"/>
</dbReference>
<dbReference type="GO" id="GO:0046872">
    <property type="term" value="F:metal ion binding"/>
    <property type="evidence" value="ECO:0007669"/>
    <property type="project" value="UniProtKB-UniRule"/>
</dbReference>
<evidence type="ECO:0000259" key="8">
    <source>
        <dbReference type="Pfam" id="PF01432"/>
    </source>
</evidence>
<proteinExistence type="inferred from homology"/>
<evidence type="ECO:0000313" key="10">
    <source>
        <dbReference type="Proteomes" id="UP000789595"/>
    </source>
</evidence>
<comment type="cofactor">
    <cofactor evidence="7">
        <name>Zn(2+)</name>
        <dbReference type="ChEBI" id="CHEBI:29105"/>
    </cofactor>
    <text evidence="7">Binds 1 zinc ion.</text>
</comment>
<accession>A0A8J2WWB7</accession>
<dbReference type="Pfam" id="PF01432">
    <property type="entry name" value="Peptidase_M3"/>
    <property type="match status" value="2"/>
</dbReference>
<dbReference type="InterPro" id="IPR001567">
    <property type="entry name" value="Pept_M3A_M3B_dom"/>
</dbReference>
<dbReference type="GO" id="GO:0004222">
    <property type="term" value="F:metalloendopeptidase activity"/>
    <property type="evidence" value="ECO:0007669"/>
    <property type="project" value="InterPro"/>
</dbReference>
<keyword evidence="5 7" id="KW-0862">Zinc</keyword>
<comment type="similarity">
    <text evidence="1 7">Belongs to the peptidase M3 family.</text>
</comment>
<dbReference type="InterPro" id="IPR024077">
    <property type="entry name" value="Neurolysin/TOP_dom2"/>
</dbReference>
<dbReference type="SUPFAM" id="SSF55486">
    <property type="entry name" value="Metalloproteases ('zincins'), catalytic domain"/>
    <property type="match status" value="1"/>
</dbReference>
<keyword evidence="2 7" id="KW-0645">Protease</keyword>
<evidence type="ECO:0000256" key="1">
    <source>
        <dbReference type="ARBA" id="ARBA00006040"/>
    </source>
</evidence>
<feature type="domain" description="Peptidase M3A/M3B catalytic" evidence="8">
    <location>
        <begin position="218"/>
        <end position="507"/>
    </location>
</feature>
<evidence type="ECO:0000256" key="3">
    <source>
        <dbReference type="ARBA" id="ARBA00022723"/>
    </source>
</evidence>
<comment type="caution">
    <text evidence="9">The sequence shown here is derived from an EMBL/GenBank/DDBJ whole genome shotgun (WGS) entry which is preliminary data.</text>
</comment>
<evidence type="ECO:0000256" key="6">
    <source>
        <dbReference type="ARBA" id="ARBA00023049"/>
    </source>
</evidence>
<name>A0A8J2WWB7_9STRA</name>
<dbReference type="Gene3D" id="3.40.390.10">
    <property type="entry name" value="Collagenase (Catalytic Domain)"/>
    <property type="match status" value="1"/>
</dbReference>
<dbReference type="InterPro" id="IPR024079">
    <property type="entry name" value="MetalloPept_cat_dom_sf"/>
</dbReference>
<dbReference type="GO" id="GO:0006518">
    <property type="term" value="P:peptide metabolic process"/>
    <property type="evidence" value="ECO:0007669"/>
    <property type="project" value="TreeGrafter"/>
</dbReference>
<dbReference type="AlphaFoldDB" id="A0A8J2WWB7"/>
<dbReference type="Gene3D" id="1.10.1370.10">
    <property type="entry name" value="Neurolysin, domain 3"/>
    <property type="match status" value="1"/>
</dbReference>
<protein>
    <recommendedName>
        <fullName evidence="8">Peptidase M3A/M3B catalytic domain-containing protein</fullName>
    </recommendedName>
</protein>
<gene>
    <name evidence="9" type="ORF">PECAL_2P14430</name>
</gene>
<dbReference type="GO" id="GO:0006508">
    <property type="term" value="P:proteolysis"/>
    <property type="evidence" value="ECO:0007669"/>
    <property type="project" value="UniProtKB-KW"/>
</dbReference>
<reference evidence="9" key="1">
    <citation type="submission" date="2021-11" db="EMBL/GenBank/DDBJ databases">
        <authorList>
            <consortium name="Genoscope - CEA"/>
            <person name="William W."/>
        </authorList>
    </citation>
    <scope>NUCLEOTIDE SEQUENCE</scope>
</reference>
<evidence type="ECO:0000256" key="5">
    <source>
        <dbReference type="ARBA" id="ARBA00022833"/>
    </source>
</evidence>
<dbReference type="PANTHER" id="PTHR11804:SF82">
    <property type="entry name" value="THIMET OLIGOPEPTIDASE-RELATED"/>
    <property type="match status" value="1"/>
</dbReference>
<dbReference type="OrthoDB" id="534666at2759"/>